<name>A0A1H0DAT6_9HYPH</name>
<evidence type="ECO:0000256" key="7">
    <source>
        <dbReference type="ARBA" id="ARBA00022741"/>
    </source>
</evidence>
<dbReference type="AlphaFoldDB" id="A0A1H0DAT6"/>
<dbReference type="EMBL" id="FNIT01000001">
    <property type="protein sequence ID" value="SDN67101.1"/>
    <property type="molecule type" value="Genomic_DNA"/>
</dbReference>
<keyword evidence="6 11" id="KW-0812">Transmembrane</keyword>
<dbReference type="PROSITE" id="PS50893">
    <property type="entry name" value="ABC_TRANSPORTER_2"/>
    <property type="match status" value="1"/>
</dbReference>
<dbReference type="GO" id="GO:0005886">
    <property type="term" value="C:plasma membrane"/>
    <property type="evidence" value="ECO:0007669"/>
    <property type="project" value="UniProtKB-SubCell"/>
</dbReference>
<dbReference type="InterPro" id="IPR039421">
    <property type="entry name" value="Type_1_exporter"/>
</dbReference>
<dbReference type="SUPFAM" id="SSF52540">
    <property type="entry name" value="P-loop containing nucleoside triphosphate hydrolases"/>
    <property type="match status" value="1"/>
</dbReference>
<dbReference type="Pfam" id="PF00005">
    <property type="entry name" value="ABC_tran"/>
    <property type="match status" value="1"/>
</dbReference>
<evidence type="ECO:0000256" key="8">
    <source>
        <dbReference type="ARBA" id="ARBA00022840"/>
    </source>
</evidence>
<dbReference type="RefSeq" id="WP_090668763.1">
    <property type="nucleotide sequence ID" value="NZ_FNIT01000001.1"/>
</dbReference>
<dbReference type="InterPro" id="IPR003439">
    <property type="entry name" value="ABC_transporter-like_ATP-bd"/>
</dbReference>
<keyword evidence="10 11" id="KW-0472">Membrane</keyword>
<dbReference type="InterPro" id="IPR011527">
    <property type="entry name" value="ABC1_TM_dom"/>
</dbReference>
<keyword evidence="8 14" id="KW-0067">ATP-binding</keyword>
<comment type="subcellular location">
    <subcellularLocation>
        <location evidence="1">Cell membrane</location>
        <topology evidence="1">Multi-pass membrane protein</topology>
    </subcellularLocation>
</comment>
<feature type="transmembrane region" description="Helical" evidence="11">
    <location>
        <begin position="186"/>
        <end position="204"/>
    </location>
</feature>
<dbReference type="InterPro" id="IPR017871">
    <property type="entry name" value="ABC_transporter-like_CS"/>
</dbReference>
<dbReference type="PANTHER" id="PTHR43394">
    <property type="entry name" value="ATP-DEPENDENT PERMEASE MDL1, MITOCHONDRIAL"/>
    <property type="match status" value="1"/>
</dbReference>
<dbReference type="OrthoDB" id="9804259at2"/>
<feature type="transmembrane region" description="Helical" evidence="11">
    <location>
        <begin position="87"/>
        <end position="106"/>
    </location>
</feature>
<dbReference type="InterPro" id="IPR003593">
    <property type="entry name" value="AAA+_ATPase"/>
</dbReference>
<keyword evidence="7" id="KW-0547">Nucleotide-binding</keyword>
<dbReference type="Gene3D" id="1.20.1560.10">
    <property type="entry name" value="ABC transporter type 1, transmembrane domain"/>
    <property type="match status" value="1"/>
</dbReference>
<evidence type="ECO:0000256" key="9">
    <source>
        <dbReference type="ARBA" id="ARBA00022989"/>
    </source>
</evidence>
<evidence type="ECO:0000259" key="12">
    <source>
        <dbReference type="PROSITE" id="PS50893"/>
    </source>
</evidence>
<evidence type="ECO:0000256" key="2">
    <source>
        <dbReference type="ARBA" id="ARBA00005417"/>
    </source>
</evidence>
<organism evidence="14 15">
    <name type="scientific">Aureimonas jatrophae</name>
    <dbReference type="NCBI Taxonomy" id="1166073"/>
    <lineage>
        <taxon>Bacteria</taxon>
        <taxon>Pseudomonadati</taxon>
        <taxon>Pseudomonadota</taxon>
        <taxon>Alphaproteobacteria</taxon>
        <taxon>Hyphomicrobiales</taxon>
        <taxon>Aurantimonadaceae</taxon>
        <taxon>Aureimonas</taxon>
    </lineage>
</organism>
<keyword evidence="3" id="KW-0813">Transport</keyword>
<evidence type="ECO:0000256" key="11">
    <source>
        <dbReference type="SAM" id="Phobius"/>
    </source>
</evidence>
<dbReference type="GO" id="GO:0016887">
    <property type="term" value="F:ATP hydrolysis activity"/>
    <property type="evidence" value="ECO:0007669"/>
    <property type="project" value="InterPro"/>
</dbReference>
<feature type="transmembrane region" description="Helical" evidence="11">
    <location>
        <begin position="274"/>
        <end position="295"/>
    </location>
</feature>
<dbReference type="Gene3D" id="3.40.50.300">
    <property type="entry name" value="P-loop containing nucleotide triphosphate hydrolases"/>
    <property type="match status" value="1"/>
</dbReference>
<evidence type="ECO:0000256" key="6">
    <source>
        <dbReference type="ARBA" id="ARBA00022692"/>
    </source>
</evidence>
<keyword evidence="4" id="KW-1003">Cell membrane</keyword>
<dbReference type="Proteomes" id="UP000198793">
    <property type="component" value="Unassembled WGS sequence"/>
</dbReference>
<dbReference type="InterPro" id="IPR027417">
    <property type="entry name" value="P-loop_NTPase"/>
</dbReference>
<evidence type="ECO:0000313" key="14">
    <source>
        <dbReference type="EMBL" id="SDN67101.1"/>
    </source>
</evidence>
<evidence type="ECO:0000256" key="3">
    <source>
        <dbReference type="ARBA" id="ARBA00022448"/>
    </source>
</evidence>
<accession>A0A1H0DAT6</accession>
<evidence type="ECO:0000256" key="10">
    <source>
        <dbReference type="ARBA" id="ARBA00023136"/>
    </source>
</evidence>
<reference evidence="14 15" key="1">
    <citation type="submission" date="2016-10" db="EMBL/GenBank/DDBJ databases">
        <authorList>
            <person name="de Groot N.N."/>
        </authorList>
    </citation>
    <scope>NUCLEOTIDE SEQUENCE [LARGE SCALE GENOMIC DNA]</scope>
    <source>
        <strain evidence="15">L7-484,KACC 16230,DSM 25025</strain>
    </source>
</reference>
<dbReference type="PROSITE" id="PS00211">
    <property type="entry name" value="ABC_TRANSPORTER_1"/>
    <property type="match status" value="1"/>
</dbReference>
<sequence length="616" mass="67567">MAPPARPRQLSTWRDRFAALRHVPPFLALVFRAEPGLALLSAVLRLARALQPIAALFVAKLIVDEVVRLAALPPAPVFSLLDARYRLVLWLVLAEFALAVAMDLLGRLVTYAEALLADRLSILTSIRIMEHAATLDLARFEDSGFQDQLDRARRFASGRTTLLSNILGQAQSLVTVVGFAAGLVAYAPWLLGLLLVALVPGFLAEAHFNAEGYRLSFAQTAERRELDSVRITAASASTAREVQIFGLHPFLIERYRRLSDAFYRSNASLSARRAGWGTLWAGLGTAAYYLAYGVIVARTLQGAFSIGDLTFLSGAFLRLRSLVEGLLSSFSSTAGQALYLDDLFGLLEERASLPVPAHPRPVPRPLREGFRFENVGFRYAGSERWAVRGLDFRLPAGEVVALVGENGAGKTTLVKLLARLYDPSEGRILLDGTDLRDFDLGELRSRVGVIFQDFVRYDLTAGENVAVGRIEARGNADRIREAAGRSLADEVIERLPEQYEQPLGRLFAGGVELSGGEWQKIAIARAYMRDAEVLILDEPTAALDARAEFAVFERFRELSAGRTAVLISHRFSSVRRADRILVLAGGRIEAEGTHEALMAAGGRYAELFELQAAGYR</sequence>
<keyword evidence="5" id="KW-0762">Sugar transport</keyword>
<dbReference type="GO" id="GO:0005524">
    <property type="term" value="F:ATP binding"/>
    <property type="evidence" value="ECO:0007669"/>
    <property type="project" value="UniProtKB-KW"/>
</dbReference>
<evidence type="ECO:0000256" key="1">
    <source>
        <dbReference type="ARBA" id="ARBA00004651"/>
    </source>
</evidence>
<keyword evidence="15" id="KW-1185">Reference proteome</keyword>
<dbReference type="InterPro" id="IPR036640">
    <property type="entry name" value="ABC1_TM_sf"/>
</dbReference>
<dbReference type="FunFam" id="3.40.50.300:FF:000221">
    <property type="entry name" value="Multidrug ABC transporter ATP-binding protein"/>
    <property type="match status" value="1"/>
</dbReference>
<dbReference type="PROSITE" id="PS50929">
    <property type="entry name" value="ABC_TM1F"/>
    <property type="match status" value="1"/>
</dbReference>
<feature type="domain" description="ABC transporter" evidence="12">
    <location>
        <begin position="370"/>
        <end position="610"/>
    </location>
</feature>
<evidence type="ECO:0000256" key="4">
    <source>
        <dbReference type="ARBA" id="ARBA00022475"/>
    </source>
</evidence>
<dbReference type="SUPFAM" id="SSF90123">
    <property type="entry name" value="ABC transporter transmembrane region"/>
    <property type="match status" value="1"/>
</dbReference>
<gene>
    <name evidence="14" type="ORF">SAMN05192530_101676</name>
</gene>
<dbReference type="PANTHER" id="PTHR43394:SF1">
    <property type="entry name" value="ATP-BINDING CASSETTE SUB-FAMILY B MEMBER 10, MITOCHONDRIAL"/>
    <property type="match status" value="1"/>
</dbReference>
<keyword evidence="9 11" id="KW-1133">Transmembrane helix</keyword>
<evidence type="ECO:0000256" key="5">
    <source>
        <dbReference type="ARBA" id="ARBA00022597"/>
    </source>
</evidence>
<comment type="similarity">
    <text evidence="2">Belongs to the ABC transporter superfamily.</text>
</comment>
<dbReference type="GO" id="GO:0015421">
    <property type="term" value="F:ABC-type oligopeptide transporter activity"/>
    <property type="evidence" value="ECO:0007669"/>
    <property type="project" value="TreeGrafter"/>
</dbReference>
<proteinExistence type="inferred from homology"/>
<dbReference type="SMART" id="SM00382">
    <property type="entry name" value="AAA"/>
    <property type="match status" value="1"/>
</dbReference>
<evidence type="ECO:0000259" key="13">
    <source>
        <dbReference type="PROSITE" id="PS50929"/>
    </source>
</evidence>
<evidence type="ECO:0000313" key="15">
    <source>
        <dbReference type="Proteomes" id="UP000198793"/>
    </source>
</evidence>
<dbReference type="STRING" id="1166073.SAMN05192530_101676"/>
<feature type="domain" description="ABC transmembrane type-1" evidence="13">
    <location>
        <begin position="39"/>
        <end position="335"/>
    </location>
</feature>
<protein>
    <submittedName>
        <fullName evidence="14">ATP-binding cassette, subfamily B</fullName>
    </submittedName>
</protein>